<feature type="repeat" description="WD" evidence="3">
    <location>
        <begin position="676"/>
        <end position="707"/>
    </location>
</feature>
<dbReference type="EMBL" id="JBHFNR010000054">
    <property type="protein sequence ID" value="MFB2892910.1"/>
    <property type="molecule type" value="Genomic_DNA"/>
</dbReference>
<accession>A0ABV4XN05</accession>
<feature type="transmembrane region" description="Helical" evidence="4">
    <location>
        <begin position="461"/>
        <end position="484"/>
    </location>
</feature>
<dbReference type="Gene3D" id="3.40.50.300">
    <property type="entry name" value="P-loop containing nucleotide triphosphate hydrolases"/>
    <property type="match status" value="1"/>
</dbReference>
<dbReference type="Pfam" id="PF14516">
    <property type="entry name" value="AAA_35"/>
    <property type="match status" value="1"/>
</dbReference>
<dbReference type="InterPro" id="IPR020472">
    <property type="entry name" value="WD40_PAC1"/>
</dbReference>
<keyword evidence="1 3" id="KW-0853">WD repeat</keyword>
<dbReference type="PANTHER" id="PTHR19879:SF9">
    <property type="entry name" value="TRANSCRIPTION INITIATION FACTOR TFIID SUBUNIT 5"/>
    <property type="match status" value="1"/>
</dbReference>
<feature type="repeat" description="WD" evidence="3">
    <location>
        <begin position="840"/>
        <end position="872"/>
    </location>
</feature>
<dbReference type="PROSITE" id="PS50294">
    <property type="entry name" value="WD_REPEATS_REGION"/>
    <property type="match status" value="14"/>
</dbReference>
<feature type="repeat" description="WD" evidence="3">
    <location>
        <begin position="635"/>
        <end position="667"/>
    </location>
</feature>
<dbReference type="InterPro" id="IPR001680">
    <property type="entry name" value="WD40_rpt"/>
</dbReference>
<comment type="caution">
    <text evidence="5">The sequence shown here is derived from an EMBL/GenBank/DDBJ whole genome shotgun (WGS) entry which is preliminary data.</text>
</comment>
<dbReference type="InterPro" id="IPR036322">
    <property type="entry name" value="WD40_repeat_dom_sf"/>
</dbReference>
<feature type="repeat" description="WD" evidence="3">
    <location>
        <begin position="963"/>
        <end position="995"/>
    </location>
</feature>
<dbReference type="RefSeq" id="WP_413262577.1">
    <property type="nucleotide sequence ID" value="NZ_JBHFNR010000054.1"/>
</dbReference>
<evidence type="ECO:0000256" key="2">
    <source>
        <dbReference type="ARBA" id="ARBA00022737"/>
    </source>
</evidence>
<name>A0ABV4XN05_9CYAN</name>
<feature type="repeat" description="WD" evidence="3">
    <location>
        <begin position="758"/>
        <end position="790"/>
    </location>
</feature>
<dbReference type="PRINTS" id="PR00320">
    <property type="entry name" value="GPROTEINBRPT"/>
</dbReference>
<evidence type="ECO:0000313" key="6">
    <source>
        <dbReference type="Proteomes" id="UP001576784"/>
    </source>
</evidence>
<keyword evidence="6" id="KW-1185">Reference proteome</keyword>
<keyword evidence="4" id="KW-0812">Transmembrane</keyword>
<dbReference type="InterPro" id="IPR019775">
    <property type="entry name" value="WD40_repeat_CS"/>
</dbReference>
<dbReference type="SMART" id="SM00320">
    <property type="entry name" value="WD40"/>
    <property type="match status" value="14"/>
</dbReference>
<dbReference type="Gene3D" id="2.130.10.10">
    <property type="entry name" value="YVTN repeat-like/Quinoprotein amine dehydrogenase"/>
    <property type="match status" value="3"/>
</dbReference>
<gene>
    <name evidence="5" type="ORF">ACE1CI_08195</name>
</gene>
<sequence>MLTVESPFYEYQVGGSLPFGAPSYVKRKSDDELYHHLQKGEFCYVLTSRQMGKSSLRVRTMKHLQEVGIQTSSIDMTTIGSQQITPEQWYASILQSLVSGFRLSLNLRAWWKERSHLSLVKRFSDFLEEVLLTEIQQPIVIFIDEIDSVLGLSFPTDDFFALIRACYNKRVEEPAYLRLTFTLLGVATPNDLIANKSRTPFNIGMAIELQGFQLSEARSLLPGLQGKVSHPEVILRHILNWTDGQPFLTQKLCQLVLDAWQEGIMPVIPGEEEDWVASLVRSQIINHWELRDEPEHIKTIPHRLLNNEQKAGRLLELYQRILQGNTRIVVDESWEQVELCLSGLVVRERGYLRVRNRIYAEIFNLEWVNQKLATLRPYNTNLTAWIDSNCLDESRLLQGQALKDAQDWAKGKNLSDLDHRFLAASQRLEQREMQLALEAARSKEFEARLVQEQKTAKFQRYLLFSVSFALVIVSLLGLIAYWQYRGAKISEVSAISHTSEALFASNKRLDALLEAIRARGRSRFWGGIDSHTSSQIDSALQKSIYGIVESNRLSGHQDTVYTPAYSPNGQLIATASRDGTIKLWTANGRLINTIKTAQGWVTDVVFSPDGKAIASSGQDGTIKLWRLDGKLIRTLKGHRNLVFNIAFSPDGKFIASGSWDKTIKLWQSNGKLVHTLQGHRDYVWAVAFSPDGQIIASGSKDSTVKLWTKDGHLLHTITGHSSSVNSVKFSPGNQLLASASEDSTIKIWTKDGRLVQTLPGNNHEVLGIAFSPDGQIIASSSADQTIKLWQRDGTLLTTINYYGSQLWRVTFSPDGKTLISSSSDRIVTVWKLKNDLLTRLQGHQNWVLQVAFSRDGQKIATASADQTVKIWNRQGRLLTTFKQHRDIVLAVVFSPDGQSIASASEDGIIKIWRLDGEVIATLKGHQAGVFDLDFSPDGKTIASASLDKTIKLWRINGQLIATFKEQEKEVVGVRFSPDGKMLASASWDGTVKLWKGDGTLIRTIRAHEKEVPQVVFSPDGKMLASAGYDNTAKLWTLEGKLLQTFTGHQDKVFSVAFSPDGKMLATGSRDNTIKIWRLDGTLLTTLATHDDLVYSIAFSPDGKLLASGSWDRTAIFWNLKQVMDTDYLARFACHWVRDYLQTNADVKEEDRHLCDRILNPGTK</sequence>
<feature type="repeat" description="WD" evidence="3">
    <location>
        <begin position="553"/>
        <end position="584"/>
    </location>
</feature>
<keyword evidence="4" id="KW-0472">Membrane</keyword>
<dbReference type="Proteomes" id="UP001576784">
    <property type="component" value="Unassembled WGS sequence"/>
</dbReference>
<evidence type="ECO:0000256" key="1">
    <source>
        <dbReference type="ARBA" id="ARBA00022574"/>
    </source>
</evidence>
<keyword evidence="4" id="KW-1133">Transmembrane helix</keyword>
<evidence type="ECO:0000256" key="4">
    <source>
        <dbReference type="SAM" id="Phobius"/>
    </source>
</evidence>
<feature type="repeat" description="WD" evidence="3">
    <location>
        <begin position="1086"/>
        <end position="1120"/>
    </location>
</feature>
<dbReference type="Pfam" id="PF00400">
    <property type="entry name" value="WD40"/>
    <property type="match status" value="14"/>
</dbReference>
<dbReference type="PROSITE" id="PS50082">
    <property type="entry name" value="WD_REPEATS_2"/>
    <property type="match status" value="14"/>
</dbReference>
<reference evidence="5 6" key="1">
    <citation type="submission" date="2024-09" db="EMBL/GenBank/DDBJ databases">
        <title>Floridaenema gen nov. (Aerosakkonemataceae, Aerosakkonematales ord. nov., Cyanobacteria) from benthic tropical and subtropical fresh waters, with the description of four new species.</title>
        <authorList>
            <person name="Moretto J.A."/>
            <person name="Berthold D.E."/>
            <person name="Lefler F.W."/>
            <person name="Huang I.-S."/>
            <person name="Laughinghouse H. IV."/>
        </authorList>
    </citation>
    <scope>NUCLEOTIDE SEQUENCE [LARGE SCALE GENOMIC DNA]</scope>
    <source>
        <strain evidence="5 6">BLCC-F50</strain>
    </source>
</reference>
<feature type="repeat" description="WD" evidence="3">
    <location>
        <begin position="799"/>
        <end position="840"/>
    </location>
</feature>
<feature type="repeat" description="WD" evidence="3">
    <location>
        <begin position="922"/>
        <end position="956"/>
    </location>
</feature>
<dbReference type="SUPFAM" id="SSF50978">
    <property type="entry name" value="WD40 repeat-like"/>
    <property type="match status" value="3"/>
</dbReference>
<feature type="repeat" description="WD" evidence="3">
    <location>
        <begin position="1045"/>
        <end position="1079"/>
    </location>
</feature>
<protein>
    <submittedName>
        <fullName evidence="5">AAA-like domain-containing protein</fullName>
    </submittedName>
</protein>
<feature type="repeat" description="WD" evidence="3">
    <location>
        <begin position="881"/>
        <end position="915"/>
    </location>
</feature>
<evidence type="ECO:0000256" key="3">
    <source>
        <dbReference type="PROSITE-ProRule" id="PRU00221"/>
    </source>
</evidence>
<dbReference type="SUPFAM" id="SSF52540">
    <property type="entry name" value="P-loop containing nucleoside triphosphate hydrolases"/>
    <property type="match status" value="1"/>
</dbReference>
<feature type="repeat" description="WD" evidence="3">
    <location>
        <begin position="1004"/>
        <end position="1038"/>
    </location>
</feature>
<dbReference type="InterPro" id="IPR015943">
    <property type="entry name" value="WD40/YVTN_repeat-like_dom_sf"/>
</dbReference>
<keyword evidence="2" id="KW-0677">Repeat</keyword>
<proteinExistence type="predicted"/>
<feature type="repeat" description="WD" evidence="3">
    <location>
        <begin position="594"/>
        <end position="628"/>
    </location>
</feature>
<dbReference type="InterPro" id="IPR027417">
    <property type="entry name" value="P-loop_NTPase"/>
</dbReference>
<evidence type="ECO:0000313" key="5">
    <source>
        <dbReference type="EMBL" id="MFB2892910.1"/>
    </source>
</evidence>
<dbReference type="CDD" id="cd00200">
    <property type="entry name" value="WD40"/>
    <property type="match status" value="2"/>
</dbReference>
<dbReference type="PANTHER" id="PTHR19879">
    <property type="entry name" value="TRANSCRIPTION INITIATION FACTOR TFIID"/>
    <property type="match status" value="1"/>
</dbReference>
<feature type="repeat" description="WD" evidence="3">
    <location>
        <begin position="717"/>
        <end position="748"/>
    </location>
</feature>
<organism evidence="5 6">
    <name type="scientific">Floridaenema flaviceps BLCC-F50</name>
    <dbReference type="NCBI Taxonomy" id="3153642"/>
    <lineage>
        <taxon>Bacteria</taxon>
        <taxon>Bacillati</taxon>
        <taxon>Cyanobacteriota</taxon>
        <taxon>Cyanophyceae</taxon>
        <taxon>Oscillatoriophycideae</taxon>
        <taxon>Aerosakkonematales</taxon>
        <taxon>Aerosakkonemataceae</taxon>
        <taxon>Floridanema</taxon>
        <taxon>Floridanema flaviceps</taxon>
    </lineage>
</organism>
<dbReference type="PROSITE" id="PS00678">
    <property type="entry name" value="WD_REPEATS_1"/>
    <property type="match status" value="1"/>
</dbReference>